<proteinExistence type="predicted"/>
<evidence type="ECO:0000256" key="1">
    <source>
        <dbReference type="SAM" id="MobiDB-lite"/>
    </source>
</evidence>
<evidence type="ECO:0000313" key="2">
    <source>
        <dbReference type="EMBL" id="VAX33237.1"/>
    </source>
</evidence>
<accession>A0A3B1DWM5</accession>
<reference evidence="2" key="1">
    <citation type="submission" date="2018-06" db="EMBL/GenBank/DDBJ databases">
        <authorList>
            <person name="Zhirakovskaya E."/>
        </authorList>
    </citation>
    <scope>NUCLEOTIDE SEQUENCE</scope>
</reference>
<sequence length="51" mass="5806">MRGFFSEGPDKPGNQAKTTLETHLHQSGRFTVVVRENMPIMKESISPQFNE</sequence>
<feature type="region of interest" description="Disordered" evidence="1">
    <location>
        <begin position="1"/>
        <end position="20"/>
    </location>
</feature>
<name>A0A3B1DWM5_9ZZZZ</name>
<dbReference type="EMBL" id="UOGF01000103">
    <property type="protein sequence ID" value="VAX33237.1"/>
    <property type="molecule type" value="Genomic_DNA"/>
</dbReference>
<gene>
    <name evidence="2" type="ORF">MNBD_NITROSPIRAE01-1691</name>
</gene>
<dbReference type="AlphaFoldDB" id="A0A3B1DWM5"/>
<organism evidence="2">
    <name type="scientific">hydrothermal vent metagenome</name>
    <dbReference type="NCBI Taxonomy" id="652676"/>
    <lineage>
        <taxon>unclassified sequences</taxon>
        <taxon>metagenomes</taxon>
        <taxon>ecological metagenomes</taxon>
    </lineage>
</organism>
<protein>
    <submittedName>
        <fullName evidence="2">Uncharacterized protein</fullName>
    </submittedName>
</protein>